<sequence>MQTAMKNEPFVDEKIDAEDSLLVRHYSPRNRCCGSPTICHPFLLISQAAPRKLRKEKGTKVWPVRAPKEEGNKL</sequence>
<organism evidence="1 2">
    <name type="scientific">Daphnia magna</name>
    <dbReference type="NCBI Taxonomy" id="35525"/>
    <lineage>
        <taxon>Eukaryota</taxon>
        <taxon>Metazoa</taxon>
        <taxon>Ecdysozoa</taxon>
        <taxon>Arthropoda</taxon>
        <taxon>Crustacea</taxon>
        <taxon>Branchiopoda</taxon>
        <taxon>Diplostraca</taxon>
        <taxon>Cladocera</taxon>
        <taxon>Anomopoda</taxon>
        <taxon>Daphniidae</taxon>
        <taxon>Daphnia</taxon>
    </lineage>
</organism>
<comment type="caution">
    <text evidence="1">The sequence shown here is derived from an EMBL/GenBank/DDBJ whole genome shotgun (WGS) entry which is preliminary data.</text>
</comment>
<gene>
    <name evidence="1" type="ORF">APZ42_027160</name>
</gene>
<dbReference type="EMBL" id="LRGB01002190">
    <property type="protein sequence ID" value="KZS08507.1"/>
    <property type="molecule type" value="Genomic_DNA"/>
</dbReference>
<accession>A0A164RBL8</accession>
<evidence type="ECO:0000313" key="1">
    <source>
        <dbReference type="EMBL" id="KZS08507.1"/>
    </source>
</evidence>
<evidence type="ECO:0000313" key="2">
    <source>
        <dbReference type="Proteomes" id="UP000076858"/>
    </source>
</evidence>
<protein>
    <submittedName>
        <fullName evidence="1">Uncharacterized protein</fullName>
    </submittedName>
</protein>
<dbReference type="AlphaFoldDB" id="A0A164RBL8"/>
<dbReference type="Proteomes" id="UP000076858">
    <property type="component" value="Unassembled WGS sequence"/>
</dbReference>
<proteinExistence type="predicted"/>
<reference evidence="1 2" key="1">
    <citation type="submission" date="2016-03" db="EMBL/GenBank/DDBJ databases">
        <title>EvidentialGene: Evidence-directed Construction of Genes on Genomes.</title>
        <authorList>
            <person name="Gilbert D.G."/>
            <person name="Choi J.-H."/>
            <person name="Mockaitis K."/>
            <person name="Colbourne J."/>
            <person name="Pfrender M."/>
        </authorList>
    </citation>
    <scope>NUCLEOTIDE SEQUENCE [LARGE SCALE GENOMIC DNA]</scope>
    <source>
        <strain evidence="1 2">Xinb3</strain>
        <tissue evidence="1">Complete organism</tissue>
    </source>
</reference>
<name>A0A164RBL8_9CRUS</name>
<keyword evidence="2" id="KW-1185">Reference proteome</keyword>